<feature type="region of interest" description="Disordered" evidence="1">
    <location>
        <begin position="153"/>
        <end position="172"/>
    </location>
</feature>
<dbReference type="AlphaFoldDB" id="A0A7Y0EXU9"/>
<dbReference type="EMBL" id="JAAIIG010000005">
    <property type="protein sequence ID" value="NMM98408.1"/>
    <property type="molecule type" value="Genomic_DNA"/>
</dbReference>
<organism evidence="2 3">
    <name type="scientific">Bifidobacterium olomucense</name>
    <dbReference type="NCBI Taxonomy" id="2675324"/>
    <lineage>
        <taxon>Bacteria</taxon>
        <taxon>Bacillati</taxon>
        <taxon>Actinomycetota</taxon>
        <taxon>Actinomycetes</taxon>
        <taxon>Bifidobacteriales</taxon>
        <taxon>Bifidobacteriaceae</taxon>
        <taxon>Bifidobacterium</taxon>
    </lineage>
</organism>
<sequence length="289" mass="31682">MARNQVGKAQTTPAQKHPNISRRELGRVAEPPILFISARTAHGRTAYIRTAHVRTMHVKTTHDGMAHNNRQRTTTTRKASPPCEASRQPSSGKTPATAAVAPSRRRSYRQPAIYQRYDGATGTTVGPDTGRGVFARHRRRRTLAYRPARSRITAMAGGQSQSRGGAARIRLTSRRSRRQTITGNPAGISGTGVSDRAADGRQCTSKRQPTMRDIQSTAAQSSLLIFISRARPRPSLTLDIQHSLIDLLAVGQRTVGQRMFLHHLGDGVLDTHAVFQRPVDGKHGHILHA</sequence>
<evidence type="ECO:0000313" key="2">
    <source>
        <dbReference type="EMBL" id="NMM98408.1"/>
    </source>
</evidence>
<comment type="caution">
    <text evidence="2">The sequence shown here is derived from an EMBL/GenBank/DDBJ whole genome shotgun (WGS) entry which is preliminary data.</text>
</comment>
<reference evidence="2 3" key="1">
    <citation type="submission" date="2020-02" db="EMBL/GenBank/DDBJ databases">
        <title>Characterization of phylogenetic diversity of novel bifidobacterial species isolated in Czech ZOOs.</title>
        <authorList>
            <person name="Lugli G.A."/>
            <person name="Vera N.B."/>
            <person name="Ventura M."/>
        </authorList>
    </citation>
    <scope>NUCLEOTIDE SEQUENCE [LARGE SCALE GENOMIC DNA]</scope>
    <source>
        <strain evidence="2 3">DSM 109959</strain>
    </source>
</reference>
<evidence type="ECO:0000313" key="3">
    <source>
        <dbReference type="Proteomes" id="UP000543419"/>
    </source>
</evidence>
<feature type="region of interest" description="Disordered" evidence="1">
    <location>
        <begin position="58"/>
        <end position="106"/>
    </location>
</feature>
<proteinExistence type="predicted"/>
<accession>A0A7Y0EXU9</accession>
<feature type="region of interest" description="Disordered" evidence="1">
    <location>
        <begin position="178"/>
        <end position="215"/>
    </location>
</feature>
<gene>
    <name evidence="2" type="ORF">G1C97_1360</name>
</gene>
<feature type="compositionally biased region" description="Polar residues" evidence="1">
    <location>
        <begin position="202"/>
        <end position="215"/>
    </location>
</feature>
<protein>
    <submittedName>
        <fullName evidence="2">Uncharacterized protein</fullName>
    </submittedName>
</protein>
<feature type="compositionally biased region" description="Low complexity" evidence="1">
    <location>
        <begin position="153"/>
        <end position="170"/>
    </location>
</feature>
<evidence type="ECO:0000256" key="1">
    <source>
        <dbReference type="SAM" id="MobiDB-lite"/>
    </source>
</evidence>
<feature type="region of interest" description="Disordered" evidence="1">
    <location>
        <begin position="1"/>
        <end position="25"/>
    </location>
</feature>
<keyword evidence="3" id="KW-1185">Reference proteome</keyword>
<dbReference type="Proteomes" id="UP000543419">
    <property type="component" value="Unassembled WGS sequence"/>
</dbReference>
<name>A0A7Y0EXU9_9BIFI</name>